<dbReference type="RefSeq" id="WP_227308141.1">
    <property type="nucleotide sequence ID" value="NZ_JAESVA010000004.1"/>
</dbReference>
<accession>A0A963Z2T0</accession>
<sequence length="153" mass="17291">MLPKRILVGATIACFGIGLDGAAYAQPDSASAIRTALEHWRVDFNARRSAHICDLFSTDLRYDFRGLPEQSYPLLCARLHRALADNTKTFQYGLHIKEIIVSGSMAAVRLTWISTVTLSNKDVTTHEEPGMDIFQRQSDGHWKIMRYLAYESE</sequence>
<name>A0A963Z2T0_9PROT</name>
<organism evidence="2 3">
    <name type="scientific">Acidisoma cellulosilyticum</name>
    <dbReference type="NCBI Taxonomy" id="2802395"/>
    <lineage>
        <taxon>Bacteria</taxon>
        <taxon>Pseudomonadati</taxon>
        <taxon>Pseudomonadota</taxon>
        <taxon>Alphaproteobacteria</taxon>
        <taxon>Acetobacterales</taxon>
        <taxon>Acidocellaceae</taxon>
        <taxon>Acidisoma</taxon>
    </lineage>
</organism>
<evidence type="ECO:0000256" key="1">
    <source>
        <dbReference type="SAM" id="SignalP"/>
    </source>
</evidence>
<feature type="signal peptide" evidence="1">
    <location>
        <begin position="1"/>
        <end position="25"/>
    </location>
</feature>
<keyword evidence="1" id="KW-0732">Signal</keyword>
<evidence type="ECO:0000313" key="2">
    <source>
        <dbReference type="EMBL" id="MCB8881471.1"/>
    </source>
</evidence>
<keyword evidence="3" id="KW-1185">Reference proteome</keyword>
<dbReference type="AlphaFoldDB" id="A0A963Z2T0"/>
<evidence type="ECO:0008006" key="4">
    <source>
        <dbReference type="Google" id="ProtNLM"/>
    </source>
</evidence>
<dbReference type="SUPFAM" id="SSF54427">
    <property type="entry name" value="NTF2-like"/>
    <property type="match status" value="1"/>
</dbReference>
<proteinExistence type="predicted"/>
<dbReference type="Proteomes" id="UP000721844">
    <property type="component" value="Unassembled WGS sequence"/>
</dbReference>
<feature type="chain" id="PRO_5037787771" description="DUF4440 domain-containing protein" evidence="1">
    <location>
        <begin position="26"/>
        <end position="153"/>
    </location>
</feature>
<comment type="caution">
    <text evidence="2">The sequence shown here is derived from an EMBL/GenBank/DDBJ whole genome shotgun (WGS) entry which is preliminary data.</text>
</comment>
<dbReference type="EMBL" id="JAESVA010000004">
    <property type="protein sequence ID" value="MCB8881471.1"/>
    <property type="molecule type" value="Genomic_DNA"/>
</dbReference>
<evidence type="ECO:0000313" key="3">
    <source>
        <dbReference type="Proteomes" id="UP000721844"/>
    </source>
</evidence>
<protein>
    <recommendedName>
        <fullName evidence="4">DUF4440 domain-containing protein</fullName>
    </recommendedName>
</protein>
<dbReference type="Gene3D" id="3.10.450.50">
    <property type="match status" value="1"/>
</dbReference>
<dbReference type="InterPro" id="IPR032710">
    <property type="entry name" value="NTF2-like_dom_sf"/>
</dbReference>
<gene>
    <name evidence="2" type="ORF">ACELLULO517_14570</name>
</gene>
<reference evidence="2 3" key="1">
    <citation type="journal article" date="2021" name="Microorganisms">
        <title>Acidisoma silvae sp. nov. and Acidisomacellulosilytica sp. nov., Two Acidophilic Bacteria Isolated from Decaying Wood, Hydrolyzing Cellulose and Producing Poly-3-hydroxybutyrate.</title>
        <authorList>
            <person name="Mieszkin S."/>
            <person name="Pouder E."/>
            <person name="Uroz S."/>
            <person name="Simon-Colin C."/>
            <person name="Alain K."/>
        </authorList>
    </citation>
    <scope>NUCLEOTIDE SEQUENCE [LARGE SCALE GENOMIC DNA]</scope>
    <source>
        <strain evidence="2 3">HW T5.17</strain>
    </source>
</reference>